<organism evidence="9 10">
    <name type="scientific">Hibiscus sabdariffa</name>
    <name type="common">roselle</name>
    <dbReference type="NCBI Taxonomy" id="183260"/>
    <lineage>
        <taxon>Eukaryota</taxon>
        <taxon>Viridiplantae</taxon>
        <taxon>Streptophyta</taxon>
        <taxon>Embryophyta</taxon>
        <taxon>Tracheophyta</taxon>
        <taxon>Spermatophyta</taxon>
        <taxon>Magnoliopsida</taxon>
        <taxon>eudicotyledons</taxon>
        <taxon>Gunneridae</taxon>
        <taxon>Pentapetalae</taxon>
        <taxon>rosids</taxon>
        <taxon>malvids</taxon>
        <taxon>Malvales</taxon>
        <taxon>Malvaceae</taxon>
        <taxon>Malvoideae</taxon>
        <taxon>Hibiscus</taxon>
    </lineage>
</organism>
<dbReference type="PANTHER" id="PTHR11260:SF673">
    <property type="entry name" value="GLUTATHIONE TRANSFERASE"/>
    <property type="match status" value="1"/>
</dbReference>
<comment type="caution">
    <text evidence="9">The sequence shown here is derived from an EMBL/GenBank/DDBJ whole genome shotgun (WGS) entry which is preliminary data.</text>
</comment>
<evidence type="ECO:0000259" key="7">
    <source>
        <dbReference type="PROSITE" id="PS50404"/>
    </source>
</evidence>
<evidence type="ECO:0000313" key="9">
    <source>
        <dbReference type="EMBL" id="KAK9001079.1"/>
    </source>
</evidence>
<dbReference type="Gene3D" id="3.40.30.10">
    <property type="entry name" value="Glutaredoxin"/>
    <property type="match status" value="1"/>
</dbReference>
<accession>A0ABR2QKC5</accession>
<dbReference type="InterPro" id="IPR004045">
    <property type="entry name" value="Glutathione_S-Trfase_N"/>
</dbReference>
<dbReference type="InterPro" id="IPR036282">
    <property type="entry name" value="Glutathione-S-Trfase_C_sf"/>
</dbReference>
<dbReference type="Gene3D" id="1.20.1050.10">
    <property type="match status" value="1"/>
</dbReference>
<protein>
    <recommendedName>
        <fullName evidence="2">glutathione transferase</fullName>
        <ecNumber evidence="2">2.5.1.18</ecNumber>
    </recommendedName>
</protein>
<dbReference type="InterPro" id="IPR045073">
    <property type="entry name" value="Omega/Tau-like"/>
</dbReference>
<reference evidence="9 10" key="1">
    <citation type="journal article" date="2024" name="G3 (Bethesda)">
        <title>Genome assembly of Hibiscus sabdariffa L. provides insights into metabolisms of medicinal natural products.</title>
        <authorList>
            <person name="Kim T."/>
        </authorList>
    </citation>
    <scope>NUCLEOTIDE SEQUENCE [LARGE SCALE GENOMIC DNA]</scope>
    <source>
        <strain evidence="9">TK-2024</strain>
        <tissue evidence="9">Old leaves</tissue>
    </source>
</reference>
<sequence>MADSNVKVLGAWPSPFVMRVRVALHLKSVDYENIEENLLEAKTELLLKSNPVHKKVPVWSSTPPILPSDPYERADSRFWAAYVDDKFFPALRRVLLGPTEEDQKAAMAEVLEGVVVLEEAFKKLSKGKAFFGGDNLGYVDLAAGSLLAWIEVIEKFTGTKLLSEAKTPSLVTWADCFSSHAAVKDVFPDVDKLADFGMKFRAEILKAAATATTTN</sequence>
<proteinExistence type="inferred from homology"/>
<dbReference type="InterPro" id="IPR004046">
    <property type="entry name" value="GST_C"/>
</dbReference>
<dbReference type="CDD" id="cd03185">
    <property type="entry name" value="GST_C_Tau"/>
    <property type="match status" value="1"/>
</dbReference>
<dbReference type="PROSITE" id="PS50405">
    <property type="entry name" value="GST_CTER"/>
    <property type="match status" value="1"/>
</dbReference>
<evidence type="ECO:0000256" key="2">
    <source>
        <dbReference type="ARBA" id="ARBA00012452"/>
    </source>
</evidence>
<evidence type="ECO:0000256" key="5">
    <source>
        <dbReference type="ARBA" id="ARBA00025743"/>
    </source>
</evidence>
<dbReference type="Pfam" id="PF00043">
    <property type="entry name" value="GST_C"/>
    <property type="match status" value="1"/>
</dbReference>
<evidence type="ECO:0000313" key="10">
    <source>
        <dbReference type="Proteomes" id="UP001396334"/>
    </source>
</evidence>
<gene>
    <name evidence="9" type="ORF">V6N11_082871</name>
</gene>
<name>A0ABR2QKC5_9ROSI</name>
<feature type="domain" description="GST N-terminal" evidence="7">
    <location>
        <begin position="4"/>
        <end position="91"/>
    </location>
</feature>
<dbReference type="PANTHER" id="PTHR11260">
    <property type="entry name" value="GLUTATHIONE S-TRANSFERASE, GST, SUPERFAMILY, GST DOMAIN CONTAINING"/>
    <property type="match status" value="1"/>
</dbReference>
<dbReference type="InterPro" id="IPR036249">
    <property type="entry name" value="Thioredoxin-like_sf"/>
</dbReference>
<dbReference type="PROSITE" id="PS50404">
    <property type="entry name" value="GST_NTER"/>
    <property type="match status" value="1"/>
</dbReference>
<dbReference type="Proteomes" id="UP001396334">
    <property type="component" value="Unassembled WGS sequence"/>
</dbReference>
<evidence type="ECO:0000256" key="1">
    <source>
        <dbReference type="ARBA" id="ARBA00004514"/>
    </source>
</evidence>
<comment type="subcellular location">
    <subcellularLocation>
        <location evidence="1">Cytoplasm</location>
        <location evidence="1">Cytosol</location>
    </subcellularLocation>
</comment>
<dbReference type="EC" id="2.5.1.18" evidence="2"/>
<comment type="catalytic activity">
    <reaction evidence="6">
        <text>RX + glutathione = an S-substituted glutathione + a halide anion + H(+)</text>
        <dbReference type="Rhea" id="RHEA:16437"/>
        <dbReference type="ChEBI" id="CHEBI:15378"/>
        <dbReference type="ChEBI" id="CHEBI:16042"/>
        <dbReference type="ChEBI" id="CHEBI:17792"/>
        <dbReference type="ChEBI" id="CHEBI:57925"/>
        <dbReference type="ChEBI" id="CHEBI:90779"/>
        <dbReference type="EC" id="2.5.1.18"/>
    </reaction>
</comment>
<keyword evidence="4" id="KW-0808">Transferase</keyword>
<dbReference type="SUPFAM" id="SSF47616">
    <property type="entry name" value="GST C-terminal domain-like"/>
    <property type="match status" value="1"/>
</dbReference>
<dbReference type="SUPFAM" id="SSF52833">
    <property type="entry name" value="Thioredoxin-like"/>
    <property type="match status" value="1"/>
</dbReference>
<evidence type="ECO:0000259" key="8">
    <source>
        <dbReference type="PROSITE" id="PS50405"/>
    </source>
</evidence>
<keyword evidence="3" id="KW-0216">Detoxification</keyword>
<evidence type="ECO:0000256" key="6">
    <source>
        <dbReference type="ARBA" id="ARBA00047960"/>
    </source>
</evidence>
<comment type="similarity">
    <text evidence="5">Belongs to the GST superfamily. Tau family.</text>
</comment>
<dbReference type="InterPro" id="IPR045074">
    <property type="entry name" value="GST_C_Tau"/>
</dbReference>
<dbReference type="EMBL" id="JBBPBN010000036">
    <property type="protein sequence ID" value="KAK9001079.1"/>
    <property type="molecule type" value="Genomic_DNA"/>
</dbReference>
<evidence type="ECO:0000256" key="3">
    <source>
        <dbReference type="ARBA" id="ARBA00022575"/>
    </source>
</evidence>
<feature type="domain" description="GST C-terminal" evidence="8">
    <location>
        <begin position="69"/>
        <end position="200"/>
    </location>
</feature>
<evidence type="ECO:0000256" key="4">
    <source>
        <dbReference type="ARBA" id="ARBA00022679"/>
    </source>
</evidence>
<dbReference type="InterPro" id="IPR010987">
    <property type="entry name" value="Glutathione-S-Trfase_C-like"/>
</dbReference>
<dbReference type="Pfam" id="PF02798">
    <property type="entry name" value="GST_N"/>
    <property type="match status" value="1"/>
</dbReference>
<keyword evidence="10" id="KW-1185">Reference proteome</keyword>